<dbReference type="Proteomes" id="UP000799539">
    <property type="component" value="Unassembled WGS sequence"/>
</dbReference>
<dbReference type="InterPro" id="IPR027417">
    <property type="entry name" value="P-loop_NTPase"/>
</dbReference>
<keyword evidence="1" id="KW-0175">Coiled coil</keyword>
<reference evidence="3" key="1">
    <citation type="journal article" date="2020" name="Stud. Mycol.">
        <title>101 Dothideomycetes genomes: a test case for predicting lifestyles and emergence of pathogens.</title>
        <authorList>
            <person name="Haridas S."/>
            <person name="Albert R."/>
            <person name="Binder M."/>
            <person name="Bloem J."/>
            <person name="Labutti K."/>
            <person name="Salamov A."/>
            <person name="Andreopoulos B."/>
            <person name="Baker S."/>
            <person name="Barry K."/>
            <person name="Bills G."/>
            <person name="Bluhm B."/>
            <person name="Cannon C."/>
            <person name="Castanera R."/>
            <person name="Culley D."/>
            <person name="Daum C."/>
            <person name="Ezra D."/>
            <person name="Gonzalez J."/>
            <person name="Henrissat B."/>
            <person name="Kuo A."/>
            <person name="Liang C."/>
            <person name="Lipzen A."/>
            <person name="Lutzoni F."/>
            <person name="Magnuson J."/>
            <person name="Mondo S."/>
            <person name="Nolan M."/>
            <person name="Ohm R."/>
            <person name="Pangilinan J."/>
            <person name="Park H.-J."/>
            <person name="Ramirez L."/>
            <person name="Alfaro M."/>
            <person name="Sun H."/>
            <person name="Tritt A."/>
            <person name="Yoshinaga Y."/>
            <person name="Zwiers L.-H."/>
            <person name="Turgeon B."/>
            <person name="Goodwin S."/>
            <person name="Spatafora J."/>
            <person name="Crous P."/>
            <person name="Grigoriev I."/>
        </authorList>
    </citation>
    <scope>NUCLEOTIDE SEQUENCE</scope>
    <source>
        <strain evidence="3">SCOH1-5</strain>
    </source>
</reference>
<sequence length="396" mass="45033">MVSGQKASIRIAVMGVTGSGKSTFIQRASEEDVGISHSWSSYTADVAPYDFELDGHQVTLIDTPGFNDTVRSEAEVLAAIANYMDFTYRNPPHLKLNGIIYLQSIQDPRMYGSSLRNLKMFKDLCGESPMKNVILVTNRWEDARNTGQEQQACDKEVELRTRTEFWQPLLKRGSQMMRCEDTRESILAIVRRFIDKRPEVLQIQTELVEQDKRLIETKAGTTVNEEALRVEKKYQAELDQIRKEMDEARAAADLEVQEALELSKKEYERKLDKVRDEQELLRYERRNESRRMQNEMDDLKAAYERELGKHKLDFEETVRTLLANQDRLREEQRRVVTAEIAAMKKKPKEKRSGTALVVALVKTVGTVALSAMGIPMGLVGPVFAFLTGGGGSSAEC</sequence>
<evidence type="ECO:0000313" key="4">
    <source>
        <dbReference type="Proteomes" id="UP000799539"/>
    </source>
</evidence>
<protein>
    <recommendedName>
        <fullName evidence="2">G domain-containing protein</fullName>
    </recommendedName>
</protein>
<accession>A0A6A6FIT2</accession>
<dbReference type="InterPro" id="IPR006073">
    <property type="entry name" value="GTP-bd"/>
</dbReference>
<evidence type="ECO:0000313" key="3">
    <source>
        <dbReference type="EMBL" id="KAF2213386.1"/>
    </source>
</evidence>
<proteinExistence type="predicted"/>
<keyword evidence="4" id="KW-1185">Reference proteome</keyword>
<name>A0A6A6FIT2_9PEZI</name>
<evidence type="ECO:0000259" key="2">
    <source>
        <dbReference type="Pfam" id="PF01926"/>
    </source>
</evidence>
<dbReference type="SUPFAM" id="SSF52540">
    <property type="entry name" value="P-loop containing nucleoside triphosphate hydrolases"/>
    <property type="match status" value="1"/>
</dbReference>
<dbReference type="OrthoDB" id="3635738at2759"/>
<dbReference type="AlphaFoldDB" id="A0A6A6FIT2"/>
<dbReference type="EMBL" id="ML992670">
    <property type="protein sequence ID" value="KAF2213386.1"/>
    <property type="molecule type" value="Genomic_DNA"/>
</dbReference>
<evidence type="ECO:0000256" key="1">
    <source>
        <dbReference type="SAM" id="Coils"/>
    </source>
</evidence>
<feature type="domain" description="G" evidence="2">
    <location>
        <begin position="10"/>
        <end position="72"/>
    </location>
</feature>
<organism evidence="3 4">
    <name type="scientific">Cercospora zeae-maydis SCOH1-5</name>
    <dbReference type="NCBI Taxonomy" id="717836"/>
    <lineage>
        <taxon>Eukaryota</taxon>
        <taxon>Fungi</taxon>
        <taxon>Dikarya</taxon>
        <taxon>Ascomycota</taxon>
        <taxon>Pezizomycotina</taxon>
        <taxon>Dothideomycetes</taxon>
        <taxon>Dothideomycetidae</taxon>
        <taxon>Mycosphaerellales</taxon>
        <taxon>Mycosphaerellaceae</taxon>
        <taxon>Cercospora</taxon>
    </lineage>
</organism>
<dbReference type="Pfam" id="PF01926">
    <property type="entry name" value="MMR_HSR1"/>
    <property type="match status" value="1"/>
</dbReference>
<dbReference type="GO" id="GO:0005525">
    <property type="term" value="F:GTP binding"/>
    <property type="evidence" value="ECO:0007669"/>
    <property type="project" value="InterPro"/>
</dbReference>
<feature type="coiled-coil region" evidence="1">
    <location>
        <begin position="224"/>
        <end position="309"/>
    </location>
</feature>
<dbReference type="Gene3D" id="3.40.50.300">
    <property type="entry name" value="P-loop containing nucleotide triphosphate hydrolases"/>
    <property type="match status" value="1"/>
</dbReference>
<gene>
    <name evidence="3" type="ORF">CERZMDRAFT_39138</name>
</gene>
<dbReference type="CDD" id="cd00882">
    <property type="entry name" value="Ras_like_GTPase"/>
    <property type="match status" value="1"/>
</dbReference>